<evidence type="ECO:0000313" key="2">
    <source>
        <dbReference type="Proteomes" id="UP000609966"/>
    </source>
</evidence>
<organism evidence="1 2">
    <name type="scientific">Listeria phage vB_Liva_VAfA18</name>
    <dbReference type="NCBI Taxonomy" id="2712945"/>
    <lineage>
        <taxon>Viruses</taxon>
        <taxon>Duplodnaviria</taxon>
        <taxon>Heunggongvirae</taxon>
        <taxon>Uroviricota</taxon>
        <taxon>Caudoviricetes</taxon>
        <taxon>Herelleviridae</taxon>
        <taxon>Jasinskavirinae</taxon>
        <taxon>Pecentumvirus</taxon>
        <taxon>Pecentumvirus list36</taxon>
    </lineage>
</organism>
<dbReference type="EMBL" id="MN939540">
    <property type="protein sequence ID" value="QIG60991.1"/>
    <property type="molecule type" value="Genomic_DNA"/>
</dbReference>
<sequence>MLCMTKKGKKYLNKTFHEKGNKNRTFTVNSITEDGVLVGDITVVSDSGRKVTTEDQYYEEFFSKNFKELK</sequence>
<gene>
    <name evidence="1" type="ORF">vBLivaVAfA18_067</name>
</gene>
<proteinExistence type="predicted"/>
<evidence type="ECO:0000313" key="1">
    <source>
        <dbReference type="EMBL" id="QIG60991.1"/>
    </source>
</evidence>
<accession>A0A858EBW7</accession>
<name>A0A858EBW7_9CAUD</name>
<protein>
    <submittedName>
        <fullName evidence="1">Uncharacterized protein</fullName>
    </submittedName>
</protein>
<reference evidence="1" key="1">
    <citation type="submission" date="2020-01" db="EMBL/GenBank/DDBJ databases">
        <title>Comparative genomic and phylogenetic analyses of the P100virus genus of Listeria bacteriophages and report of two new members.</title>
        <authorList>
            <person name="Blanco Fernandez M.D."/>
            <person name="Barrios M.E."/>
            <person name="Mbayed V.A."/>
            <person name="Klumpp J."/>
        </authorList>
    </citation>
    <scope>NUCLEOTIDE SEQUENCE</scope>
</reference>
<dbReference type="Proteomes" id="UP000609966">
    <property type="component" value="Segment"/>
</dbReference>